<dbReference type="SUPFAM" id="SSF56801">
    <property type="entry name" value="Acetyl-CoA synthetase-like"/>
    <property type="match status" value="1"/>
</dbReference>
<dbReference type="InterPro" id="IPR045851">
    <property type="entry name" value="AMP-bd_C_sf"/>
</dbReference>
<name>A0AAE3ML58_9FLAO</name>
<dbReference type="Gene3D" id="3.40.50.12780">
    <property type="entry name" value="N-terminal domain of ligase-like"/>
    <property type="match status" value="1"/>
</dbReference>
<proteinExistence type="inferred from homology"/>
<evidence type="ECO:0000313" key="3">
    <source>
        <dbReference type="EMBL" id="MCX2719448.1"/>
    </source>
</evidence>
<dbReference type="GO" id="GO:0031956">
    <property type="term" value="F:medium-chain fatty acid-CoA ligase activity"/>
    <property type="evidence" value="ECO:0007669"/>
    <property type="project" value="TreeGrafter"/>
</dbReference>
<organism evidence="3 4">
    <name type="scientific">Lentiprolixibacter aurantiacus</name>
    <dbReference type="NCBI Taxonomy" id="2993939"/>
    <lineage>
        <taxon>Bacteria</taxon>
        <taxon>Pseudomonadati</taxon>
        <taxon>Bacteroidota</taxon>
        <taxon>Flavobacteriia</taxon>
        <taxon>Flavobacteriales</taxon>
        <taxon>Flavobacteriaceae</taxon>
        <taxon>Lentiprolixibacter</taxon>
    </lineage>
</organism>
<reference evidence="3" key="1">
    <citation type="submission" date="2022-11" db="EMBL/GenBank/DDBJ databases">
        <title>The characterization of three novel Bacteroidetes species and genomic analysis of their roles in tidal elemental geochemical cycles.</title>
        <authorList>
            <person name="Ma K.-J."/>
        </authorList>
    </citation>
    <scope>NUCLEOTIDE SEQUENCE</scope>
    <source>
        <strain evidence="3">M415</strain>
    </source>
</reference>
<protein>
    <submittedName>
        <fullName evidence="3">AMP-binding protein</fullName>
    </submittedName>
</protein>
<dbReference type="Gene3D" id="3.30.300.30">
    <property type="match status" value="1"/>
</dbReference>
<feature type="domain" description="AMP-dependent synthetase/ligase" evidence="2">
    <location>
        <begin position="57"/>
        <end position="205"/>
    </location>
</feature>
<dbReference type="InterPro" id="IPR000873">
    <property type="entry name" value="AMP-dep_synth/lig_dom"/>
</dbReference>
<evidence type="ECO:0000256" key="1">
    <source>
        <dbReference type="ARBA" id="ARBA00006432"/>
    </source>
</evidence>
<dbReference type="AlphaFoldDB" id="A0AAE3ML58"/>
<dbReference type="EMBL" id="JAPFQP010000002">
    <property type="protein sequence ID" value="MCX2719448.1"/>
    <property type="molecule type" value="Genomic_DNA"/>
</dbReference>
<comment type="similarity">
    <text evidence="1">Belongs to the ATP-dependent AMP-binding enzyme family.</text>
</comment>
<dbReference type="GO" id="GO:0006631">
    <property type="term" value="P:fatty acid metabolic process"/>
    <property type="evidence" value="ECO:0007669"/>
    <property type="project" value="TreeGrafter"/>
</dbReference>
<evidence type="ECO:0000259" key="2">
    <source>
        <dbReference type="Pfam" id="PF00501"/>
    </source>
</evidence>
<dbReference type="PANTHER" id="PTHR43201">
    <property type="entry name" value="ACYL-COA SYNTHETASE"/>
    <property type="match status" value="1"/>
</dbReference>
<dbReference type="InterPro" id="IPR042099">
    <property type="entry name" value="ANL_N_sf"/>
</dbReference>
<gene>
    <name evidence="3" type="ORF">OO016_07540</name>
</gene>
<keyword evidence="4" id="KW-1185">Reference proteome</keyword>
<dbReference type="RefSeq" id="WP_266012119.1">
    <property type="nucleotide sequence ID" value="NZ_JAPFQP010000002.1"/>
</dbReference>
<comment type="caution">
    <text evidence="3">The sequence shown here is derived from an EMBL/GenBank/DDBJ whole genome shotgun (WGS) entry which is preliminary data.</text>
</comment>
<evidence type="ECO:0000313" key="4">
    <source>
        <dbReference type="Proteomes" id="UP001207116"/>
    </source>
</evidence>
<dbReference type="Pfam" id="PF00501">
    <property type="entry name" value="AMP-binding"/>
    <property type="match status" value="1"/>
</dbReference>
<dbReference type="PANTHER" id="PTHR43201:SF8">
    <property type="entry name" value="ACYL-COA SYNTHETASE FAMILY MEMBER 3"/>
    <property type="match status" value="1"/>
</dbReference>
<accession>A0AAE3ML58</accession>
<sequence>MNKEETLVHPAFRLNGIKYSHEALKDVAYSLIKEGEPFEQQIGDFLLDWILDTDTILVTTSGATGRPKRVFLKKEQMANSARATGEYLNLKEGDTALLCLPADYIAGKMMLVRAMVLGLSIDFEEPTSDPLWTNLKDYDFVAMVPMQVQNTLSRLDRIGTLLIGGAAVSDTLKESLQSLKCRVYETYGMTETCSHVALRKLNHLEKEQLEKGNPFKALPGILFSRDERGCLVIEAPDLCQSGQVTNDLVELLNDREFYWLGRYDNVVNSGGVKLIPEVIEDKLKAFIDEPFILGGIPDAKLGEALTLVLEAEHMPDDIQQRLDKAKKLEKYERPKKIVHLGSFPRTENGKIKRGEVLKQLLP</sequence>
<dbReference type="Proteomes" id="UP001207116">
    <property type="component" value="Unassembled WGS sequence"/>
</dbReference>